<dbReference type="OMA" id="RLMTSTR"/>
<gene>
    <name evidence="1" type="ORF">MIMGU_mgv1a010653mg</name>
</gene>
<dbReference type="PANTHER" id="PTHR14000:SF6">
    <property type="entry name" value="OS02G0631200 PROTEIN"/>
    <property type="match status" value="1"/>
</dbReference>
<name>A0A022QSH8_ERYGU</name>
<accession>A0A022QSH8</accession>
<dbReference type="PANTHER" id="PTHR14000">
    <property type="entry name" value="FINGER CCCH DOMAIN PROTEIN, PUTATIVE (DUF3755)-RELATED"/>
    <property type="match status" value="1"/>
</dbReference>
<dbReference type="Pfam" id="PF12579">
    <property type="entry name" value="DUF3755"/>
    <property type="match status" value="1"/>
</dbReference>
<dbReference type="PhylomeDB" id="A0A022QSH8"/>
<dbReference type="EMBL" id="KI631110">
    <property type="protein sequence ID" value="EYU30258.1"/>
    <property type="molecule type" value="Genomic_DNA"/>
</dbReference>
<organism evidence="1 2">
    <name type="scientific">Erythranthe guttata</name>
    <name type="common">Yellow monkey flower</name>
    <name type="synonym">Mimulus guttatus</name>
    <dbReference type="NCBI Taxonomy" id="4155"/>
    <lineage>
        <taxon>Eukaryota</taxon>
        <taxon>Viridiplantae</taxon>
        <taxon>Streptophyta</taxon>
        <taxon>Embryophyta</taxon>
        <taxon>Tracheophyta</taxon>
        <taxon>Spermatophyta</taxon>
        <taxon>Magnoliopsida</taxon>
        <taxon>eudicotyledons</taxon>
        <taxon>Gunneridae</taxon>
        <taxon>Pentapetalae</taxon>
        <taxon>asterids</taxon>
        <taxon>lamiids</taxon>
        <taxon>Lamiales</taxon>
        <taxon>Phrymaceae</taxon>
        <taxon>Erythranthe</taxon>
    </lineage>
</organism>
<evidence type="ECO:0000313" key="2">
    <source>
        <dbReference type="Proteomes" id="UP000030748"/>
    </source>
</evidence>
<protein>
    <recommendedName>
        <fullName evidence="3">Myb-like domain-containing protein</fullName>
    </recommendedName>
</protein>
<evidence type="ECO:0008006" key="3">
    <source>
        <dbReference type="Google" id="ProtNLM"/>
    </source>
</evidence>
<keyword evidence="2" id="KW-1185">Reference proteome</keyword>
<dbReference type="eggNOG" id="ENOG502QRQ9">
    <property type="taxonomic scope" value="Eukaryota"/>
</dbReference>
<dbReference type="KEGG" id="egt:105966205"/>
<sequence length="306" mass="34130">MASESSAEFHHRQQGVLFNSAGAARSSSGGGSGGCELISTANCYRNSMGSWNLSGIDGPPPRRRGMVFSSVGAHRNSVDSSSSTLVVDLVPGMKHDTGLAADWSIDEQYKLEEGLTKYANEPNVLRYIKIASSLREKTVRDVALRCRYMTRKRRKQEDQRFGKQMRDQKEQMELSLKNNMSPASSVNVDPYCSTTNHHDQTDCMLSGVLSGKARHLLEENNQAFGQISVNLSTLKLQQNLDLLFRTRNNIITILNDMRKMPGIMSRMPPLPVLLHEELASSIFPLSFQPMMFSTSNVTPLKQEPRC</sequence>
<evidence type="ECO:0000313" key="1">
    <source>
        <dbReference type="EMBL" id="EYU30258.1"/>
    </source>
</evidence>
<proteinExistence type="predicted"/>
<reference evidence="1 2" key="1">
    <citation type="journal article" date="2013" name="Proc. Natl. Acad. Sci. U.S.A.">
        <title>Fine-scale variation in meiotic recombination in Mimulus inferred from population shotgun sequencing.</title>
        <authorList>
            <person name="Hellsten U."/>
            <person name="Wright K.M."/>
            <person name="Jenkins J."/>
            <person name="Shu S."/>
            <person name="Yuan Y."/>
            <person name="Wessler S.R."/>
            <person name="Schmutz J."/>
            <person name="Willis J.H."/>
            <person name="Rokhsar D.S."/>
        </authorList>
    </citation>
    <scope>NUCLEOTIDE SEQUENCE [LARGE SCALE GENOMIC DNA]</scope>
    <source>
        <strain evidence="2">cv. DUN x IM62</strain>
    </source>
</reference>
<dbReference type="InterPro" id="IPR022228">
    <property type="entry name" value="DUF3755"/>
</dbReference>
<dbReference type="AlphaFoldDB" id="A0A022QSH8"/>
<dbReference type="OrthoDB" id="19768at2759"/>
<dbReference type="Proteomes" id="UP000030748">
    <property type="component" value="Unassembled WGS sequence"/>
</dbReference>